<dbReference type="PANTHER" id="PTHR34145">
    <property type="entry name" value="OS02G0105600 PROTEIN"/>
    <property type="match status" value="1"/>
</dbReference>
<dbReference type="InterPro" id="IPR053772">
    <property type="entry name" value="At1g61320/At1g61330-like"/>
</dbReference>
<evidence type="ECO:0000313" key="1">
    <source>
        <dbReference type="EMBL" id="KAL3507430.1"/>
    </source>
</evidence>
<dbReference type="EMBL" id="JBJUIK010000013">
    <property type="protein sequence ID" value="KAL3507430.1"/>
    <property type="molecule type" value="Genomic_DNA"/>
</dbReference>
<dbReference type="PANTHER" id="PTHR34145:SF28">
    <property type="entry name" value="F-BOX DOMAIN-CONTAINING PROTEIN"/>
    <property type="match status" value="1"/>
</dbReference>
<sequence length="175" mass="20309">MQSGCVELEGPNLEEFSYWNFANPDEEEPLSLPPPCYLKMCECKKLKRLYLYGIAIKDEFLIGIARKFPIFEELTIKYCILLQTINISSQTIKRVNLNTISNWEYKEARFDVPNIVHFKYRGNSINLFSSTAPSSPLVFDLKCHDRDILETSWFSELNELLTKINKSEISIEIGL</sequence>
<gene>
    <name evidence="1" type="ORF">ACH5RR_032812</name>
</gene>
<evidence type="ECO:0000313" key="2">
    <source>
        <dbReference type="Proteomes" id="UP001630127"/>
    </source>
</evidence>
<organism evidence="1 2">
    <name type="scientific">Cinchona calisaya</name>
    <dbReference type="NCBI Taxonomy" id="153742"/>
    <lineage>
        <taxon>Eukaryota</taxon>
        <taxon>Viridiplantae</taxon>
        <taxon>Streptophyta</taxon>
        <taxon>Embryophyta</taxon>
        <taxon>Tracheophyta</taxon>
        <taxon>Spermatophyta</taxon>
        <taxon>Magnoliopsida</taxon>
        <taxon>eudicotyledons</taxon>
        <taxon>Gunneridae</taxon>
        <taxon>Pentapetalae</taxon>
        <taxon>asterids</taxon>
        <taxon>lamiids</taxon>
        <taxon>Gentianales</taxon>
        <taxon>Rubiaceae</taxon>
        <taxon>Cinchonoideae</taxon>
        <taxon>Cinchoneae</taxon>
        <taxon>Cinchona</taxon>
    </lineage>
</organism>
<proteinExistence type="predicted"/>
<protein>
    <submittedName>
        <fullName evidence="1">Uncharacterized protein</fullName>
    </submittedName>
</protein>
<dbReference type="AlphaFoldDB" id="A0ABD2YNB5"/>
<dbReference type="Proteomes" id="UP001630127">
    <property type="component" value="Unassembled WGS sequence"/>
</dbReference>
<reference evidence="1 2" key="1">
    <citation type="submission" date="2024-11" db="EMBL/GenBank/DDBJ databases">
        <title>A near-complete genome assembly of Cinchona calisaya.</title>
        <authorList>
            <person name="Lian D.C."/>
            <person name="Zhao X.W."/>
            <person name="Wei L."/>
        </authorList>
    </citation>
    <scope>NUCLEOTIDE SEQUENCE [LARGE SCALE GENOMIC DNA]</scope>
    <source>
        <tissue evidence="1">Nenye</tissue>
    </source>
</reference>
<comment type="caution">
    <text evidence="1">The sequence shown here is derived from an EMBL/GenBank/DDBJ whole genome shotgun (WGS) entry which is preliminary data.</text>
</comment>
<accession>A0ABD2YNB5</accession>
<keyword evidence="2" id="KW-1185">Reference proteome</keyword>
<name>A0ABD2YNB5_9GENT</name>
<dbReference type="SUPFAM" id="SSF52047">
    <property type="entry name" value="RNI-like"/>
    <property type="match status" value="1"/>
</dbReference>